<name>A0AAU8SSH4_9BURK</name>
<gene>
    <name evidence="2" type="ORF">OI25_7551</name>
</gene>
<dbReference type="Proteomes" id="UP000032614">
    <property type="component" value="Chromosome 3"/>
</dbReference>
<dbReference type="AlphaFoldDB" id="A0AAU8SSH4"/>
<reference evidence="2 3" key="1">
    <citation type="journal article" date="2015" name="Genome Announc.">
        <title>Complete genome sequences for 59 burkholderia isolates, both pathogenic and near neighbor.</title>
        <authorList>
            <person name="Johnson S.L."/>
            <person name="Bishop-Lilly K.A."/>
            <person name="Ladner J.T."/>
            <person name="Daligault H.E."/>
            <person name="Davenport K.W."/>
            <person name="Jaissle J."/>
            <person name="Frey K.G."/>
            <person name="Koroleva G.I."/>
            <person name="Bruce D.C."/>
            <person name="Coyne S.R."/>
            <person name="Broomall S.M."/>
            <person name="Li P.E."/>
            <person name="Teshima H."/>
            <person name="Gibbons H.S."/>
            <person name="Palacios G.F."/>
            <person name="Rosenzweig C.N."/>
            <person name="Redden C.L."/>
            <person name="Xu Y."/>
            <person name="Minogue T.D."/>
            <person name="Chain P.S."/>
        </authorList>
    </citation>
    <scope>NUCLEOTIDE SEQUENCE [LARGE SCALE GENOMIC DNA]</scope>
    <source>
        <strain evidence="2 3">ATCC BAA-463</strain>
    </source>
</reference>
<evidence type="ECO:0000313" key="3">
    <source>
        <dbReference type="Proteomes" id="UP000032614"/>
    </source>
</evidence>
<accession>A0AAU8SSH4</accession>
<sequence>MLPRAITPTTLDYRMGLTTRMVDPRQLDFAMYSHNGAFFYWSGVMKTRIALFVASAALIAASGVSANDAHHPEQAAGNSTSPAATTANPTQAGSTPESARRLGEMRQQMQKMLAQMDKIRQTKDPVERKRLLDEHMQTMQDAMQTMHSMGGPMMMQMMGGQGMGGVANRMESGKSGTGPNQRMTMMEERMDMMQMMMEQMMEQQKQSSPAQ</sequence>
<dbReference type="KEGG" id="bfn:OI25_7551"/>
<evidence type="ECO:0000256" key="1">
    <source>
        <dbReference type="SAM" id="MobiDB-lite"/>
    </source>
</evidence>
<dbReference type="EMBL" id="CP010025">
    <property type="protein sequence ID" value="AJZ56668.1"/>
    <property type="molecule type" value="Genomic_DNA"/>
</dbReference>
<feature type="region of interest" description="Disordered" evidence="1">
    <location>
        <begin position="69"/>
        <end position="101"/>
    </location>
</feature>
<evidence type="ECO:0000313" key="2">
    <source>
        <dbReference type="EMBL" id="AJZ56668.1"/>
    </source>
</evidence>
<feature type="compositionally biased region" description="Low complexity" evidence="1">
    <location>
        <begin position="75"/>
        <end position="93"/>
    </location>
</feature>
<organism evidence="2 3">
    <name type="scientific">Paraburkholderia fungorum</name>
    <dbReference type="NCBI Taxonomy" id="134537"/>
    <lineage>
        <taxon>Bacteria</taxon>
        <taxon>Pseudomonadati</taxon>
        <taxon>Pseudomonadota</taxon>
        <taxon>Betaproteobacteria</taxon>
        <taxon>Burkholderiales</taxon>
        <taxon>Burkholderiaceae</taxon>
        <taxon>Paraburkholderia</taxon>
    </lineage>
</organism>
<proteinExistence type="predicted"/>
<evidence type="ECO:0008006" key="4">
    <source>
        <dbReference type="Google" id="ProtNLM"/>
    </source>
</evidence>
<protein>
    <recommendedName>
        <fullName evidence="4">Signal recognition particle subunit FFH/SRP54 (Srp54)</fullName>
    </recommendedName>
</protein>